<gene>
    <name evidence="8" type="ORF">R3P38DRAFT_2889672</name>
</gene>
<dbReference type="InterPro" id="IPR045024">
    <property type="entry name" value="NDH-2"/>
</dbReference>
<accession>A0AAW0CSX7</accession>
<evidence type="ECO:0000256" key="3">
    <source>
        <dbReference type="ARBA" id="ARBA00022827"/>
    </source>
</evidence>
<evidence type="ECO:0000256" key="5">
    <source>
        <dbReference type="ARBA" id="ARBA00023027"/>
    </source>
</evidence>
<evidence type="ECO:0000313" key="9">
    <source>
        <dbReference type="Proteomes" id="UP001362999"/>
    </source>
</evidence>
<dbReference type="PANTHER" id="PTHR43706">
    <property type="entry name" value="NADH DEHYDROGENASE"/>
    <property type="match status" value="1"/>
</dbReference>
<organism evidence="8 9">
    <name type="scientific">Favolaschia claudopus</name>
    <dbReference type="NCBI Taxonomy" id="2862362"/>
    <lineage>
        <taxon>Eukaryota</taxon>
        <taxon>Fungi</taxon>
        <taxon>Dikarya</taxon>
        <taxon>Basidiomycota</taxon>
        <taxon>Agaricomycotina</taxon>
        <taxon>Agaricomycetes</taxon>
        <taxon>Agaricomycetidae</taxon>
        <taxon>Agaricales</taxon>
        <taxon>Marasmiineae</taxon>
        <taxon>Mycenaceae</taxon>
        <taxon>Favolaschia</taxon>
    </lineage>
</organism>
<dbReference type="PANTHER" id="PTHR43706:SF17">
    <property type="entry name" value="NADH DEHYDROGENASE (EUROFUNG)"/>
    <property type="match status" value="1"/>
</dbReference>
<keyword evidence="4" id="KW-0560">Oxidoreductase</keyword>
<proteinExistence type="inferred from homology"/>
<keyword evidence="2" id="KW-0285">Flavoprotein</keyword>
<dbReference type="Proteomes" id="UP001362999">
    <property type="component" value="Unassembled WGS sequence"/>
</dbReference>
<keyword evidence="5" id="KW-0520">NAD</keyword>
<dbReference type="InterPro" id="IPR036188">
    <property type="entry name" value="FAD/NAD-bd_sf"/>
</dbReference>
<name>A0AAW0CSX7_9AGAR</name>
<evidence type="ECO:0000259" key="7">
    <source>
        <dbReference type="Pfam" id="PF22366"/>
    </source>
</evidence>
<comment type="caution">
    <text evidence="8">The sequence shown here is derived from an EMBL/GenBank/DDBJ whole genome shotgun (WGS) entry which is preliminary data.</text>
</comment>
<dbReference type="EMBL" id="JAWWNJ010000013">
    <property type="protein sequence ID" value="KAK7042308.1"/>
    <property type="molecule type" value="Genomic_DNA"/>
</dbReference>
<dbReference type="GO" id="GO:0005739">
    <property type="term" value="C:mitochondrion"/>
    <property type="evidence" value="ECO:0007669"/>
    <property type="project" value="TreeGrafter"/>
</dbReference>
<dbReference type="SUPFAM" id="SSF51905">
    <property type="entry name" value="FAD/NAD(P)-binding domain"/>
    <property type="match status" value="2"/>
</dbReference>
<evidence type="ECO:0000313" key="8">
    <source>
        <dbReference type="EMBL" id="KAK7042308.1"/>
    </source>
</evidence>
<feature type="domain" description="FAD/NAD(P)-binding" evidence="6">
    <location>
        <begin position="48"/>
        <end position="379"/>
    </location>
</feature>
<keyword evidence="3" id="KW-0274">FAD</keyword>
<dbReference type="Pfam" id="PF07992">
    <property type="entry name" value="Pyr_redox_2"/>
    <property type="match status" value="1"/>
</dbReference>
<dbReference type="Gene3D" id="3.50.50.100">
    <property type="match status" value="1"/>
</dbReference>
<reference evidence="8 9" key="1">
    <citation type="journal article" date="2024" name="J Genomics">
        <title>Draft genome sequencing and assembly of Favolaschia claudopus CIRM-BRFM 2984 isolated from oak limbs.</title>
        <authorList>
            <person name="Navarro D."/>
            <person name="Drula E."/>
            <person name="Chaduli D."/>
            <person name="Cazenave R."/>
            <person name="Ahrendt S."/>
            <person name="Wang J."/>
            <person name="Lipzen A."/>
            <person name="Daum C."/>
            <person name="Barry K."/>
            <person name="Grigoriev I.V."/>
            <person name="Favel A."/>
            <person name="Rosso M.N."/>
            <person name="Martin F."/>
        </authorList>
    </citation>
    <scope>NUCLEOTIDE SEQUENCE [LARGE SCALE GENOMIC DNA]</scope>
    <source>
        <strain evidence="8 9">CIRM-BRFM 2984</strain>
    </source>
</reference>
<protein>
    <submittedName>
        <fullName evidence="8">FAD/NAD(P)-binding domain-containing protein</fullName>
    </submittedName>
</protein>
<keyword evidence="9" id="KW-1185">Reference proteome</keyword>
<dbReference type="InterPro" id="IPR023753">
    <property type="entry name" value="FAD/NAD-binding_dom"/>
</dbReference>
<sequence length="491" mass="54857">MSFTSCHKIALSGRPHGLPPSVVYRLRSIGNNSSSRNFASSAARQKERVLIVGSGWGGYGVLKGIDKKRWDVTIVSPNNYFNFTPLLASCAVGTLEFRCAVEPVRRYAPQVAAYQAWCDKIDFGLKTVECMPATPVPFDASAPATPFTLRWDKIVLAAGAYSQTFGVPGVKENAHFLKDVRDARKIRIRVLECFEQAMQPTLSDIDRRNLLNFCIVGGGPTGVEFAAELHDLIHAEMANHYPTLAKLAKITIFDVAPSILGSFDKSLVEFTEKTFSRDGISILTSHHVERVQPGKMFVKERGEVPFGILVWSTGLAPNPLINSITEFKKDEKTKSVLTDEHLNLIRNDATVDPDVWGIGDCAQIEDAILPATAQVANQKAQYLVNKLNKLVKDQPSSKPFQFENQGSLAYIGDWKAIYDNSHKESKILNKESGRVAWLLWRSAYFTMTLSWRNKILVPMYWFLNCDKISPLIRNRISNPPTGIFGRDITRF</sequence>
<evidence type="ECO:0000256" key="4">
    <source>
        <dbReference type="ARBA" id="ARBA00023002"/>
    </source>
</evidence>
<dbReference type="PRINTS" id="PR00368">
    <property type="entry name" value="FADPNR"/>
</dbReference>
<feature type="domain" description="External alternative NADH-ubiquinone oxidoreductase-like C-terminal" evidence="7">
    <location>
        <begin position="405"/>
        <end position="462"/>
    </location>
</feature>
<evidence type="ECO:0000256" key="2">
    <source>
        <dbReference type="ARBA" id="ARBA00022630"/>
    </source>
</evidence>
<dbReference type="GO" id="GO:0003954">
    <property type="term" value="F:NADH dehydrogenase activity"/>
    <property type="evidence" value="ECO:0007669"/>
    <property type="project" value="InterPro"/>
</dbReference>
<dbReference type="AlphaFoldDB" id="A0AAW0CSX7"/>
<comment type="similarity">
    <text evidence="1">Belongs to the NADH dehydrogenase family.</text>
</comment>
<evidence type="ECO:0000256" key="1">
    <source>
        <dbReference type="ARBA" id="ARBA00005272"/>
    </source>
</evidence>
<dbReference type="Pfam" id="PF22366">
    <property type="entry name" value="NDH2_C"/>
    <property type="match status" value="1"/>
</dbReference>
<evidence type="ECO:0000259" key="6">
    <source>
        <dbReference type="Pfam" id="PF07992"/>
    </source>
</evidence>
<dbReference type="InterPro" id="IPR054585">
    <property type="entry name" value="NDH2-like_C"/>
</dbReference>